<gene>
    <name evidence="10" type="primary">dagK2</name>
    <name evidence="10" type="ORF">CKALI_10070</name>
</gene>
<dbReference type="Pfam" id="PF00781">
    <property type="entry name" value="DAGK_cat"/>
    <property type="match status" value="1"/>
</dbReference>
<proteinExistence type="inferred from homology"/>
<dbReference type="EC" id="2.7.1.107" evidence="10"/>
<evidence type="ECO:0000256" key="6">
    <source>
        <dbReference type="ARBA" id="ARBA00022840"/>
    </source>
</evidence>
<accession>A0A6B8VIM7</accession>
<dbReference type="AlphaFoldDB" id="A0A6B8VIM7"/>
<name>A0A6B8VIM7_9CORY</name>
<dbReference type="InterPro" id="IPR001206">
    <property type="entry name" value="Diacylglycerol_kinase_cat_dom"/>
</dbReference>
<protein>
    <submittedName>
        <fullName evidence="10">Diacylglycerol kinase</fullName>
        <ecNumber evidence="10">2.7.1.107</ecNumber>
    </submittedName>
</protein>
<dbReference type="InterPro" id="IPR017438">
    <property type="entry name" value="ATP-NAD_kinase_N"/>
</dbReference>
<dbReference type="SMART" id="SM00046">
    <property type="entry name" value="DAGKc"/>
    <property type="match status" value="1"/>
</dbReference>
<keyword evidence="4" id="KW-0547">Nucleotide-binding</keyword>
<comment type="similarity">
    <text evidence="2">Belongs to the diacylglycerol/lipid kinase family.</text>
</comment>
<dbReference type="InterPro" id="IPR050187">
    <property type="entry name" value="Lipid_Phosphate_FormReg"/>
</dbReference>
<dbReference type="PROSITE" id="PS50146">
    <property type="entry name" value="DAGK"/>
    <property type="match status" value="1"/>
</dbReference>
<sequence length="309" mass="33567">MHIEPKVESRDISYVAVLTNPKAGKGRAAEASIAARKRFIDLGINVVSLEGSSPEASAALAREALKNPGVDALVVCGGDGLINLALQAQANSRTPLGIIPAGTGNDHAREYHIPLDPERAADVIAEGFCTTTDLIKMTTDDGYERYFGTIATQGFDSLVTRRTNTIRWPKGPARYLLSIGIELLNLRPIPCTITLDDSKTLTDPVVLCAVGNTKSYGGGMKICPRAQHNDGVIDLTVVPYMPRRSLLTKMKMLYSGSLTEKSGIAQYRAKKIRIDIKHMPVYADGDLFRHLPITYEIAPDQGLYLVPHP</sequence>
<dbReference type="InterPro" id="IPR016064">
    <property type="entry name" value="NAD/diacylglycerol_kinase_sf"/>
</dbReference>
<dbReference type="GO" id="GO:0008654">
    <property type="term" value="P:phospholipid biosynthetic process"/>
    <property type="evidence" value="ECO:0007669"/>
    <property type="project" value="UniProtKB-KW"/>
</dbReference>
<evidence type="ECO:0000256" key="1">
    <source>
        <dbReference type="ARBA" id="ARBA00001946"/>
    </source>
</evidence>
<evidence type="ECO:0000256" key="4">
    <source>
        <dbReference type="ARBA" id="ARBA00022741"/>
    </source>
</evidence>
<evidence type="ECO:0000256" key="5">
    <source>
        <dbReference type="ARBA" id="ARBA00022777"/>
    </source>
</evidence>
<dbReference type="EMBL" id="CP046452">
    <property type="protein sequence ID" value="QGU02869.1"/>
    <property type="molecule type" value="Genomic_DNA"/>
</dbReference>
<feature type="domain" description="DAGKc" evidence="9">
    <location>
        <begin position="10"/>
        <end position="141"/>
    </location>
</feature>
<dbReference type="Gene3D" id="2.60.200.40">
    <property type="match status" value="1"/>
</dbReference>
<dbReference type="GO" id="GO:0005886">
    <property type="term" value="C:plasma membrane"/>
    <property type="evidence" value="ECO:0007669"/>
    <property type="project" value="TreeGrafter"/>
</dbReference>
<dbReference type="RefSeq" id="WP_156193210.1">
    <property type="nucleotide sequence ID" value="NZ_CP046452.1"/>
</dbReference>
<dbReference type="GO" id="GO:0004143">
    <property type="term" value="F:ATP-dependent diacylglycerol kinase activity"/>
    <property type="evidence" value="ECO:0007669"/>
    <property type="project" value="UniProtKB-EC"/>
</dbReference>
<keyword evidence="7" id="KW-0443">Lipid metabolism</keyword>
<dbReference type="GO" id="GO:0005524">
    <property type="term" value="F:ATP binding"/>
    <property type="evidence" value="ECO:0007669"/>
    <property type="project" value="UniProtKB-KW"/>
</dbReference>
<dbReference type="SUPFAM" id="SSF111331">
    <property type="entry name" value="NAD kinase/diacylglycerol kinase-like"/>
    <property type="match status" value="1"/>
</dbReference>
<evidence type="ECO:0000256" key="2">
    <source>
        <dbReference type="ARBA" id="ARBA00005983"/>
    </source>
</evidence>
<keyword evidence="8" id="KW-1208">Phospholipid metabolism</keyword>
<comment type="cofactor">
    <cofactor evidence="1">
        <name>Mg(2+)</name>
        <dbReference type="ChEBI" id="CHEBI:18420"/>
    </cofactor>
</comment>
<organism evidence="10 11">
    <name type="scientific">Corynebacterium kalinowskii</name>
    <dbReference type="NCBI Taxonomy" id="2675216"/>
    <lineage>
        <taxon>Bacteria</taxon>
        <taxon>Bacillati</taxon>
        <taxon>Actinomycetota</taxon>
        <taxon>Actinomycetes</taxon>
        <taxon>Mycobacteriales</taxon>
        <taxon>Corynebacteriaceae</taxon>
        <taxon>Corynebacterium</taxon>
    </lineage>
</organism>
<evidence type="ECO:0000259" key="9">
    <source>
        <dbReference type="PROSITE" id="PS50146"/>
    </source>
</evidence>
<dbReference type="KEGG" id="ckw:CKALI_10070"/>
<dbReference type="PANTHER" id="PTHR12358">
    <property type="entry name" value="SPHINGOSINE KINASE"/>
    <property type="match status" value="1"/>
</dbReference>
<evidence type="ECO:0000313" key="10">
    <source>
        <dbReference type="EMBL" id="QGU02869.1"/>
    </source>
</evidence>
<keyword evidence="3 10" id="KW-0808">Transferase</keyword>
<dbReference type="NCBIfam" id="NF008882">
    <property type="entry name" value="PRK11914.1"/>
    <property type="match status" value="1"/>
</dbReference>
<keyword evidence="5 10" id="KW-0418">Kinase</keyword>
<dbReference type="Pfam" id="PF19279">
    <property type="entry name" value="YegS_C"/>
    <property type="match status" value="1"/>
</dbReference>
<evidence type="ECO:0000256" key="8">
    <source>
        <dbReference type="ARBA" id="ARBA00023264"/>
    </source>
</evidence>
<evidence type="ECO:0000256" key="3">
    <source>
        <dbReference type="ARBA" id="ARBA00022679"/>
    </source>
</evidence>
<evidence type="ECO:0000313" key="11">
    <source>
        <dbReference type="Proteomes" id="UP000427071"/>
    </source>
</evidence>
<keyword evidence="7" id="KW-0444">Lipid biosynthesis</keyword>
<reference evidence="11" key="1">
    <citation type="submission" date="2019-11" db="EMBL/GenBank/DDBJ databases">
        <title>Complete genome sequence of Corynebacterium kalinowskii 1959, a novel Corynebacterium species isolated from soil of a small paddock in Vilsendorf, Germany.</title>
        <authorList>
            <person name="Schaffert L."/>
            <person name="Ruwe M."/>
            <person name="Milse J."/>
            <person name="Hanuschka K."/>
            <person name="Ortseifen V."/>
            <person name="Droste J."/>
            <person name="Brandt D."/>
            <person name="Schlueter L."/>
            <person name="Kutter Y."/>
            <person name="Vinke S."/>
            <person name="Viehoefer P."/>
            <person name="Jacob L."/>
            <person name="Luebke N.-C."/>
            <person name="Schulte-Berndt E."/>
            <person name="Hain C."/>
            <person name="Linder M."/>
            <person name="Schmidt P."/>
            <person name="Wollenschlaeger L."/>
            <person name="Luttermann T."/>
            <person name="Thieme E."/>
            <person name="Hassa J."/>
            <person name="Haak M."/>
            <person name="Wittchen M."/>
            <person name="Mentz A."/>
            <person name="Persicke M."/>
            <person name="Busche T."/>
            <person name="Ruckert C."/>
        </authorList>
    </citation>
    <scope>NUCLEOTIDE SEQUENCE [LARGE SCALE GENOMIC DNA]</scope>
    <source>
        <strain evidence="11">1959</strain>
    </source>
</reference>
<dbReference type="Gene3D" id="3.40.50.10330">
    <property type="entry name" value="Probable inorganic polyphosphate/atp-NAD kinase, domain 1"/>
    <property type="match status" value="1"/>
</dbReference>
<keyword evidence="6" id="KW-0067">ATP-binding</keyword>
<keyword evidence="7" id="KW-0594">Phospholipid biosynthesis</keyword>
<dbReference type="InterPro" id="IPR045540">
    <property type="entry name" value="YegS/DAGK_C"/>
</dbReference>
<keyword evidence="11" id="KW-1185">Reference proteome</keyword>
<evidence type="ECO:0000256" key="7">
    <source>
        <dbReference type="ARBA" id="ARBA00023209"/>
    </source>
</evidence>
<dbReference type="PANTHER" id="PTHR12358:SF106">
    <property type="entry name" value="LIPID KINASE YEGS"/>
    <property type="match status" value="1"/>
</dbReference>
<dbReference type="Proteomes" id="UP000427071">
    <property type="component" value="Chromosome"/>
</dbReference>